<name>A0A5C3PLW6_9APHY</name>
<evidence type="ECO:0000313" key="1">
    <source>
        <dbReference type="EMBL" id="TFK90322.1"/>
    </source>
</evidence>
<proteinExistence type="predicted"/>
<sequence>MRRLAFTVAQLSQTPVTPALLGLRYECIVFLVHTYGTRNSFVMRERSEEATVQKARRRIRLSCTDADQQKAWVGSLSGRSSASPNCKHFCTASRVREMRPSRSRLRHAHRHLPYATDPTQPPQMLPSSAFMRGSKSGWAVQVLP</sequence>
<dbReference type="AlphaFoldDB" id="A0A5C3PLW6"/>
<dbReference type="EMBL" id="ML211049">
    <property type="protein sequence ID" value="TFK90322.1"/>
    <property type="molecule type" value="Genomic_DNA"/>
</dbReference>
<protein>
    <submittedName>
        <fullName evidence="1">Uncharacterized protein</fullName>
    </submittedName>
</protein>
<evidence type="ECO:0000313" key="2">
    <source>
        <dbReference type="Proteomes" id="UP000308197"/>
    </source>
</evidence>
<dbReference type="InParanoid" id="A0A5C3PLW6"/>
<keyword evidence="2" id="KW-1185">Reference proteome</keyword>
<organism evidence="1 2">
    <name type="scientific">Polyporus arcularius HHB13444</name>
    <dbReference type="NCBI Taxonomy" id="1314778"/>
    <lineage>
        <taxon>Eukaryota</taxon>
        <taxon>Fungi</taxon>
        <taxon>Dikarya</taxon>
        <taxon>Basidiomycota</taxon>
        <taxon>Agaricomycotina</taxon>
        <taxon>Agaricomycetes</taxon>
        <taxon>Polyporales</taxon>
        <taxon>Polyporaceae</taxon>
        <taxon>Polyporus</taxon>
    </lineage>
</organism>
<accession>A0A5C3PLW6</accession>
<reference evidence="1 2" key="1">
    <citation type="journal article" date="2019" name="Nat. Ecol. Evol.">
        <title>Megaphylogeny resolves global patterns of mushroom evolution.</title>
        <authorList>
            <person name="Varga T."/>
            <person name="Krizsan K."/>
            <person name="Foldi C."/>
            <person name="Dima B."/>
            <person name="Sanchez-Garcia M."/>
            <person name="Sanchez-Ramirez S."/>
            <person name="Szollosi G.J."/>
            <person name="Szarkandi J.G."/>
            <person name="Papp V."/>
            <person name="Albert L."/>
            <person name="Andreopoulos W."/>
            <person name="Angelini C."/>
            <person name="Antonin V."/>
            <person name="Barry K.W."/>
            <person name="Bougher N.L."/>
            <person name="Buchanan P."/>
            <person name="Buyck B."/>
            <person name="Bense V."/>
            <person name="Catcheside P."/>
            <person name="Chovatia M."/>
            <person name="Cooper J."/>
            <person name="Damon W."/>
            <person name="Desjardin D."/>
            <person name="Finy P."/>
            <person name="Geml J."/>
            <person name="Haridas S."/>
            <person name="Hughes K."/>
            <person name="Justo A."/>
            <person name="Karasinski D."/>
            <person name="Kautmanova I."/>
            <person name="Kiss B."/>
            <person name="Kocsube S."/>
            <person name="Kotiranta H."/>
            <person name="LaButti K.M."/>
            <person name="Lechner B.E."/>
            <person name="Liimatainen K."/>
            <person name="Lipzen A."/>
            <person name="Lukacs Z."/>
            <person name="Mihaltcheva S."/>
            <person name="Morgado L.N."/>
            <person name="Niskanen T."/>
            <person name="Noordeloos M.E."/>
            <person name="Ohm R.A."/>
            <person name="Ortiz-Santana B."/>
            <person name="Ovrebo C."/>
            <person name="Racz N."/>
            <person name="Riley R."/>
            <person name="Savchenko A."/>
            <person name="Shiryaev A."/>
            <person name="Soop K."/>
            <person name="Spirin V."/>
            <person name="Szebenyi C."/>
            <person name="Tomsovsky M."/>
            <person name="Tulloss R.E."/>
            <person name="Uehling J."/>
            <person name="Grigoriev I.V."/>
            <person name="Vagvolgyi C."/>
            <person name="Papp T."/>
            <person name="Martin F.M."/>
            <person name="Miettinen O."/>
            <person name="Hibbett D.S."/>
            <person name="Nagy L.G."/>
        </authorList>
    </citation>
    <scope>NUCLEOTIDE SEQUENCE [LARGE SCALE GENOMIC DNA]</scope>
    <source>
        <strain evidence="1 2">HHB13444</strain>
    </source>
</reference>
<dbReference type="Proteomes" id="UP000308197">
    <property type="component" value="Unassembled WGS sequence"/>
</dbReference>
<gene>
    <name evidence="1" type="ORF">K466DRAFT_391691</name>
</gene>